<dbReference type="OrthoDB" id="9778478at2"/>
<gene>
    <name evidence="9" type="ORF">EHS13_33750</name>
</gene>
<dbReference type="Pfam" id="PF17042">
    <property type="entry name" value="NBD_C"/>
    <property type="match status" value="1"/>
</dbReference>
<keyword evidence="4 9" id="KW-0418">Kinase</keyword>
<dbReference type="RefSeq" id="WP_155704639.1">
    <property type="nucleotide sequence ID" value="NZ_CP034235.1"/>
</dbReference>
<dbReference type="InterPro" id="IPR031475">
    <property type="entry name" value="NBD_C"/>
</dbReference>
<reference evidence="10" key="1">
    <citation type="submission" date="2018-11" db="EMBL/GenBank/DDBJ databases">
        <title>Complete genome sequence of Paenibacillus sp. ML311-T8.</title>
        <authorList>
            <person name="Nam Y.-D."/>
            <person name="Kang J."/>
            <person name="Chung W.-H."/>
            <person name="Park Y.S."/>
        </authorList>
    </citation>
    <scope>NUCLEOTIDE SEQUENCE [LARGE SCALE GENOMIC DNA]</scope>
    <source>
        <strain evidence="10">ML311-T8</strain>
    </source>
</reference>
<feature type="domain" description="Four-carbon acid sugar kinase nucleotide binding" evidence="8">
    <location>
        <begin position="259"/>
        <end position="420"/>
    </location>
</feature>
<organism evidence="9 10">
    <name type="scientific">Paenibacillus psychroresistens</name>
    <dbReference type="NCBI Taxonomy" id="1778678"/>
    <lineage>
        <taxon>Bacteria</taxon>
        <taxon>Bacillati</taxon>
        <taxon>Bacillota</taxon>
        <taxon>Bacilli</taxon>
        <taxon>Bacillales</taxon>
        <taxon>Paenibacillaceae</taxon>
        <taxon>Paenibacillus</taxon>
    </lineage>
</organism>
<keyword evidence="3" id="KW-0547">Nucleotide-binding</keyword>
<feature type="domain" description="Four-carbon acid sugar kinase N-terminal" evidence="7">
    <location>
        <begin position="3"/>
        <end position="227"/>
    </location>
</feature>
<evidence type="ECO:0000256" key="4">
    <source>
        <dbReference type="ARBA" id="ARBA00022777"/>
    </source>
</evidence>
<evidence type="ECO:0000259" key="7">
    <source>
        <dbReference type="Pfam" id="PF07005"/>
    </source>
</evidence>
<evidence type="ECO:0000259" key="8">
    <source>
        <dbReference type="Pfam" id="PF17042"/>
    </source>
</evidence>
<evidence type="ECO:0000313" key="9">
    <source>
        <dbReference type="EMBL" id="QGQ99474.1"/>
    </source>
</evidence>
<name>A0A6B8RUM5_9BACL</name>
<dbReference type="Gene3D" id="3.40.50.10840">
    <property type="entry name" value="Putative sugar-binding, N-terminal domain"/>
    <property type="match status" value="1"/>
</dbReference>
<dbReference type="Gene3D" id="3.40.980.20">
    <property type="entry name" value="Four-carbon acid sugar kinase, nucleotide binding domain"/>
    <property type="match status" value="1"/>
</dbReference>
<proteinExistence type="inferred from homology"/>
<accession>A0A6B8RUM5</accession>
<comment type="similarity">
    <text evidence="1">Belongs to the four-carbon acid sugar kinase family.</text>
</comment>
<dbReference type="InterPro" id="IPR010737">
    <property type="entry name" value="4-carb_acid_sugar_kinase_N"/>
</dbReference>
<dbReference type="InterPro" id="IPR037051">
    <property type="entry name" value="4-carb_acid_sugar_kinase_N_sf"/>
</dbReference>
<keyword evidence="6" id="KW-0119">Carbohydrate metabolism</keyword>
<dbReference type="Pfam" id="PF07005">
    <property type="entry name" value="SBD_N"/>
    <property type="match status" value="1"/>
</dbReference>
<dbReference type="KEGG" id="ppsc:EHS13_33750"/>
<dbReference type="GO" id="GO:0016301">
    <property type="term" value="F:kinase activity"/>
    <property type="evidence" value="ECO:0007669"/>
    <property type="project" value="UniProtKB-KW"/>
</dbReference>
<dbReference type="AlphaFoldDB" id="A0A6B8RUM5"/>
<dbReference type="Proteomes" id="UP000426246">
    <property type="component" value="Chromosome"/>
</dbReference>
<evidence type="ECO:0000256" key="5">
    <source>
        <dbReference type="ARBA" id="ARBA00022840"/>
    </source>
</evidence>
<evidence type="ECO:0000313" key="10">
    <source>
        <dbReference type="Proteomes" id="UP000426246"/>
    </source>
</evidence>
<evidence type="ECO:0000256" key="2">
    <source>
        <dbReference type="ARBA" id="ARBA00022679"/>
    </source>
</evidence>
<dbReference type="EMBL" id="CP034235">
    <property type="protein sequence ID" value="QGQ99474.1"/>
    <property type="molecule type" value="Genomic_DNA"/>
</dbReference>
<evidence type="ECO:0000256" key="3">
    <source>
        <dbReference type="ARBA" id="ARBA00022741"/>
    </source>
</evidence>
<keyword evidence="5" id="KW-0067">ATP-binding</keyword>
<keyword evidence="2" id="KW-0808">Transferase</keyword>
<keyword evidence="10" id="KW-1185">Reference proteome</keyword>
<evidence type="ECO:0000256" key="1">
    <source>
        <dbReference type="ARBA" id="ARBA00005715"/>
    </source>
</evidence>
<evidence type="ECO:0000256" key="6">
    <source>
        <dbReference type="ARBA" id="ARBA00023277"/>
    </source>
</evidence>
<sequence>MDIVIFADDLTGANDTGIAFSSAGAVTTLLFSPDKPLYFPECFACAIDVNSRGCQEDEARLLTLEAAESVRMLNPHLVYKKIDSALRGTIGAECTAILEVFKPDLCVIAPAFPAMGRTTINGIQLINGIPVHETEMGKDPLSPVTKSRIIELLSTDYLSSRVMELGRDVITDLARFNKVINQLNSAESQILICDAESDEDLDRIVANVEKLDRKVIWVGSAGLAQALARKIKIPSGSEAKQAGANGWKTEFNTGRSDVLVASGSQTAVNARQLERLSSVAKLVWTEFSAQDLLVKSLSFAENMFHSDIGLAAISIRKTDQPGRFLQEAARQRNIGLREMNRLLLSKFGRLIRIAIDENEQLGLLVMVGGETSRHICEELGVSVLRLNTELLPGVIAGTIPEMNNLSFVSKSGAFGSDDTLLQILNKWRGETIEF</sequence>
<dbReference type="SUPFAM" id="SSF142764">
    <property type="entry name" value="YgbK-like"/>
    <property type="match status" value="1"/>
</dbReference>
<dbReference type="InterPro" id="IPR042213">
    <property type="entry name" value="NBD_C_sf"/>
</dbReference>
<dbReference type="GO" id="GO:0005524">
    <property type="term" value="F:ATP binding"/>
    <property type="evidence" value="ECO:0007669"/>
    <property type="project" value="UniProtKB-KW"/>
</dbReference>
<protein>
    <submittedName>
        <fullName evidence="9">Four-carbon acid sugar kinase family protein</fullName>
    </submittedName>
</protein>